<dbReference type="GeneID" id="300081515"/>
<proteinExistence type="predicted"/>
<dbReference type="Gene3D" id="3.20.20.410">
    <property type="entry name" value="Protein of unknown function UPF0759"/>
    <property type="match status" value="1"/>
</dbReference>
<evidence type="ECO:0000313" key="1">
    <source>
        <dbReference type="EMBL" id="USR41924.1"/>
    </source>
</evidence>
<reference evidence="1" key="1">
    <citation type="submission" date="2022-06" db="EMBL/GenBank/DDBJ databases">
        <title>Complete genome of Pseudomonas hydrolytica DSWY01T.</title>
        <authorList>
            <person name="Jung J."/>
            <person name="Jeon C.O."/>
        </authorList>
    </citation>
    <scope>NUCLEOTIDE SEQUENCE</scope>
    <source>
        <strain evidence="1">DSWY01</strain>
    </source>
</reference>
<accession>A0ABY5ADE0</accession>
<dbReference type="EMBL" id="CP099397">
    <property type="protein sequence ID" value="USR41924.1"/>
    <property type="molecule type" value="Genomic_DNA"/>
</dbReference>
<protein>
    <submittedName>
        <fullName evidence="1">DUF72 domain-containing protein</fullName>
    </submittedName>
</protein>
<dbReference type="PANTHER" id="PTHR30348">
    <property type="entry name" value="UNCHARACTERIZED PROTEIN YECE"/>
    <property type="match status" value="1"/>
</dbReference>
<dbReference type="PANTHER" id="PTHR30348:SF4">
    <property type="entry name" value="DUF72 DOMAIN-CONTAINING PROTEIN"/>
    <property type="match status" value="1"/>
</dbReference>
<dbReference type="RefSeq" id="WP_129482634.1">
    <property type="nucleotide sequence ID" value="NZ_CP099397.1"/>
</dbReference>
<sequence>MSDVRIGISGWRYAPWRGDFYPKGLVQRRELEFASREVNSIEINGSFYGLQSPQRYAGWYAETPEDFVFSVKAPRFITHVRRLDDIEQPLANFFASGPLSLKEKLGPILWQFPPSFRFDEKQFGDFLAQLPGDTDQGRQLARHADARLHVTGYLDALPDRALRHAVEIRNDSFRCQAFVDLLRRYNVALVVADTAGKWPYLEDVTADFLYLRLHGDAQLYVSGYSDEALRRWQARIEAWTAGDQPDDAQLIDSRHRPPRKPRDLYCYFDNDVKVRAPYDARQLRQNLEQNRAGKT</sequence>
<organism evidence="1 2">
    <name type="scientific">Ectopseudomonas hydrolytica</name>
    <dbReference type="NCBI Taxonomy" id="2493633"/>
    <lineage>
        <taxon>Bacteria</taxon>
        <taxon>Pseudomonadati</taxon>
        <taxon>Pseudomonadota</taxon>
        <taxon>Gammaproteobacteria</taxon>
        <taxon>Pseudomonadales</taxon>
        <taxon>Pseudomonadaceae</taxon>
        <taxon>Ectopseudomonas</taxon>
    </lineage>
</organism>
<keyword evidence="2" id="KW-1185">Reference proteome</keyword>
<gene>
    <name evidence="1" type="ORF">L1F06_011050</name>
</gene>
<dbReference type="SUPFAM" id="SSF117396">
    <property type="entry name" value="TM1631-like"/>
    <property type="match status" value="1"/>
</dbReference>
<dbReference type="Proteomes" id="UP001054897">
    <property type="component" value="Chromosome"/>
</dbReference>
<dbReference type="InterPro" id="IPR002763">
    <property type="entry name" value="DUF72"/>
</dbReference>
<evidence type="ECO:0000313" key="2">
    <source>
        <dbReference type="Proteomes" id="UP001054897"/>
    </source>
</evidence>
<dbReference type="Pfam" id="PF01904">
    <property type="entry name" value="DUF72"/>
    <property type="match status" value="1"/>
</dbReference>
<name>A0ABY5ADE0_9GAMM</name>
<dbReference type="InterPro" id="IPR036520">
    <property type="entry name" value="UPF0759_sf"/>
</dbReference>